<dbReference type="Proteomes" id="UP000050497">
    <property type="component" value="Unassembled WGS sequence"/>
</dbReference>
<dbReference type="EMBL" id="LJSX01000047">
    <property type="protein sequence ID" value="KPQ08634.1"/>
    <property type="molecule type" value="Genomic_DNA"/>
</dbReference>
<evidence type="ECO:0000256" key="1">
    <source>
        <dbReference type="ARBA" id="ARBA00005854"/>
    </source>
</evidence>
<dbReference type="Gene3D" id="3.40.50.720">
    <property type="entry name" value="NAD(P)-binding Rossmann-like Domain"/>
    <property type="match status" value="2"/>
</dbReference>
<dbReference type="SUPFAM" id="SSF51735">
    <property type="entry name" value="NAD(P)-binding Rossmann-fold domains"/>
    <property type="match status" value="1"/>
</dbReference>
<dbReference type="Pfam" id="PF02826">
    <property type="entry name" value="2-Hacid_dh_C"/>
    <property type="match status" value="1"/>
</dbReference>
<dbReference type="InterPro" id="IPR006140">
    <property type="entry name" value="D-isomer_DH_NAD-bd"/>
</dbReference>
<reference evidence="8 10" key="2">
    <citation type="submission" date="2016-08" db="EMBL/GenBank/DDBJ databases">
        <authorList>
            <person name="Varghese N."/>
            <person name="Submissions Spin"/>
        </authorList>
    </citation>
    <scope>NUCLEOTIDE SEQUENCE [LARGE SCALE GENOMIC DNA]</scope>
    <source>
        <strain evidence="8 10">HL-109</strain>
    </source>
</reference>
<feature type="domain" description="D-isomer specific 2-hydroxyacid dehydrogenase NAD-binding" evidence="6">
    <location>
        <begin position="110"/>
        <end position="297"/>
    </location>
</feature>
<comment type="caution">
    <text evidence="7">The sequence shown here is derived from an EMBL/GenBank/DDBJ whole genome shotgun (WGS) entry which is preliminary data.</text>
</comment>
<dbReference type="InterPro" id="IPR058205">
    <property type="entry name" value="D-LDH-like"/>
</dbReference>
<dbReference type="RefSeq" id="WP_074443295.1">
    <property type="nucleotide sequence ID" value="NZ_FMBM01000001.1"/>
</dbReference>
<evidence type="ECO:0000259" key="5">
    <source>
        <dbReference type="Pfam" id="PF00389"/>
    </source>
</evidence>
<dbReference type="STRING" id="1653334.GA0071312_0249"/>
<dbReference type="EMBL" id="FMBM01000001">
    <property type="protein sequence ID" value="SCC78377.1"/>
    <property type="molecule type" value="Genomic_DNA"/>
</dbReference>
<reference evidence="7 9" key="1">
    <citation type="submission" date="2015-09" db="EMBL/GenBank/DDBJ databases">
        <title>Identification and resolution of microdiversity through metagenomic sequencing of parallel consortia.</title>
        <authorList>
            <person name="Nelson W.C."/>
            <person name="Romine M.F."/>
            <person name="Lindemann S.R."/>
        </authorList>
    </citation>
    <scope>NUCLEOTIDE SEQUENCE [LARGE SCALE GENOMIC DNA]</scope>
    <source>
        <strain evidence="7">HL-109</strain>
    </source>
</reference>
<evidence type="ECO:0000256" key="2">
    <source>
        <dbReference type="ARBA" id="ARBA00023002"/>
    </source>
</evidence>
<evidence type="ECO:0000313" key="9">
    <source>
        <dbReference type="Proteomes" id="UP000050497"/>
    </source>
</evidence>
<keyword evidence="3" id="KW-0520">NAD</keyword>
<keyword evidence="2 4" id="KW-0560">Oxidoreductase</keyword>
<accession>A0A0N8KDI5</accession>
<dbReference type="PANTHER" id="PTHR43026">
    <property type="entry name" value="2-HYDROXYACID DEHYDROGENASE HOMOLOG 1-RELATED"/>
    <property type="match status" value="1"/>
</dbReference>
<evidence type="ECO:0000313" key="7">
    <source>
        <dbReference type="EMBL" id="KPQ08634.1"/>
    </source>
</evidence>
<dbReference type="Proteomes" id="UP000182800">
    <property type="component" value="Unassembled WGS sequence"/>
</dbReference>
<keyword evidence="10" id="KW-1185">Reference proteome</keyword>
<dbReference type="InterPro" id="IPR029753">
    <property type="entry name" value="D-isomer_DH_CS"/>
</dbReference>
<dbReference type="CDD" id="cd12183">
    <property type="entry name" value="LDH_like_2"/>
    <property type="match status" value="1"/>
</dbReference>
<dbReference type="SUPFAM" id="SSF52283">
    <property type="entry name" value="Formate/glycerate dehydrogenase catalytic domain-like"/>
    <property type="match status" value="1"/>
</dbReference>
<dbReference type="InterPro" id="IPR006139">
    <property type="entry name" value="D-isomer_2_OHA_DH_cat_dom"/>
</dbReference>
<protein>
    <submittedName>
        <fullName evidence="7">D-lactate dehydrogenase</fullName>
        <ecNumber evidence="7">1.1.1.28</ecNumber>
    </submittedName>
</protein>
<dbReference type="Pfam" id="PF00389">
    <property type="entry name" value="2-Hacid_dh"/>
    <property type="match status" value="1"/>
</dbReference>
<dbReference type="InterPro" id="IPR029752">
    <property type="entry name" value="D-isomer_DH_CS1"/>
</dbReference>
<dbReference type="PANTHER" id="PTHR43026:SF1">
    <property type="entry name" value="2-HYDROXYACID DEHYDROGENASE HOMOLOG 1-RELATED"/>
    <property type="match status" value="1"/>
</dbReference>
<dbReference type="GO" id="GO:0008720">
    <property type="term" value="F:D-lactate dehydrogenase (NAD+) activity"/>
    <property type="evidence" value="ECO:0007669"/>
    <property type="project" value="UniProtKB-EC"/>
</dbReference>
<evidence type="ECO:0000313" key="8">
    <source>
        <dbReference type="EMBL" id="SCC78377.1"/>
    </source>
</evidence>
<proteinExistence type="inferred from homology"/>
<feature type="domain" description="D-isomer specific 2-hydroxyacid dehydrogenase catalytic" evidence="5">
    <location>
        <begin position="8"/>
        <end position="328"/>
    </location>
</feature>
<dbReference type="PATRIC" id="fig|1653334.4.peg.3130"/>
<dbReference type="EC" id="1.1.1.28" evidence="7"/>
<dbReference type="GO" id="GO:0051287">
    <property type="term" value="F:NAD binding"/>
    <property type="evidence" value="ECO:0007669"/>
    <property type="project" value="InterPro"/>
</dbReference>
<dbReference type="PROSITE" id="PS00065">
    <property type="entry name" value="D_2_HYDROXYACID_DH_1"/>
    <property type="match status" value="1"/>
</dbReference>
<gene>
    <name evidence="7" type="primary">ldhA</name>
    <name evidence="8" type="ORF">GA0071312_0249</name>
    <name evidence="7" type="ORF">HLUCCO17_17545</name>
</gene>
<organism evidence="7 9">
    <name type="scientific">Saliniramus fredricksonii</name>
    <dbReference type="NCBI Taxonomy" id="1653334"/>
    <lineage>
        <taxon>Bacteria</taxon>
        <taxon>Pseudomonadati</taxon>
        <taxon>Pseudomonadota</taxon>
        <taxon>Alphaproteobacteria</taxon>
        <taxon>Hyphomicrobiales</taxon>
        <taxon>Salinarimonadaceae</taxon>
        <taxon>Saliniramus</taxon>
    </lineage>
</organism>
<name>A0A0N8KDI5_9HYPH</name>
<dbReference type="OrthoDB" id="9793626at2"/>
<evidence type="ECO:0000256" key="3">
    <source>
        <dbReference type="ARBA" id="ARBA00023027"/>
    </source>
</evidence>
<dbReference type="PROSITE" id="PS00670">
    <property type="entry name" value="D_2_HYDROXYACID_DH_2"/>
    <property type="match status" value="1"/>
</dbReference>
<dbReference type="AlphaFoldDB" id="A0A0N8KDI5"/>
<evidence type="ECO:0000259" key="6">
    <source>
        <dbReference type="Pfam" id="PF02826"/>
    </source>
</evidence>
<sequence>MKIGFFSTKPYDRTYFDAANREAGHELSYFEAPLRAETAVLAGDAQAVCGFVNDTLDRAVLEKLADQGIRLVTLRSAGFNHVDLEAAEALGITVARVPAYSPHAVAEHTLALVLALNRRIHKAHNRVRENNFNLDGLIGFDLNEKTVGIIGTGQIGAITAGIFQGFNCRVIAYDVAPDPDCEARGIAYVDLDTLFAQSDIISLHCPLTPQTRHLIGTEAIAKMKPGVMIANTSRGAVIDTPAVLEALKDGRIGALALDVYEEEGDLFFRDLSNDILSDDVFARLLTFPNVLITGHQAFFTHEALTNIAETTLGNVTSFEKTGAAEHTVSVENVV</sequence>
<evidence type="ECO:0000313" key="10">
    <source>
        <dbReference type="Proteomes" id="UP000182800"/>
    </source>
</evidence>
<dbReference type="InterPro" id="IPR036291">
    <property type="entry name" value="NAD(P)-bd_dom_sf"/>
</dbReference>
<comment type="similarity">
    <text evidence="1 4">Belongs to the D-isomer specific 2-hydroxyacid dehydrogenase family.</text>
</comment>
<evidence type="ECO:0000256" key="4">
    <source>
        <dbReference type="RuleBase" id="RU003719"/>
    </source>
</evidence>